<comment type="caution">
    <text evidence="7">The sequence shown here is derived from an EMBL/GenBank/DDBJ whole genome shotgun (WGS) entry which is preliminary data.</text>
</comment>
<dbReference type="Gene3D" id="3.40.50.150">
    <property type="entry name" value="Vaccinia Virus protein VP39"/>
    <property type="match status" value="1"/>
</dbReference>
<evidence type="ECO:0000256" key="3">
    <source>
        <dbReference type="ARBA" id="ARBA00022679"/>
    </source>
</evidence>
<evidence type="ECO:0000256" key="5">
    <source>
        <dbReference type="SAM" id="MobiDB-lite"/>
    </source>
</evidence>
<name>A0A9P4IHN4_9PEZI</name>
<evidence type="ECO:0000256" key="1">
    <source>
        <dbReference type="ARBA" id="ARBA00009725"/>
    </source>
</evidence>
<accession>A0A9P4IHN4</accession>
<dbReference type="InterPro" id="IPR029063">
    <property type="entry name" value="SAM-dependent_MTases_sf"/>
</dbReference>
<keyword evidence="2 4" id="KW-0489">Methyltransferase</keyword>
<keyword evidence="8" id="KW-1185">Reference proteome</keyword>
<evidence type="ECO:0000256" key="2">
    <source>
        <dbReference type="ARBA" id="ARBA00022603"/>
    </source>
</evidence>
<dbReference type="AlphaFoldDB" id="A0A9P4IHN4"/>
<evidence type="ECO:0000313" key="7">
    <source>
        <dbReference type="EMBL" id="KAF2098642.1"/>
    </source>
</evidence>
<dbReference type="GO" id="GO:0032259">
    <property type="term" value="P:methylation"/>
    <property type="evidence" value="ECO:0007669"/>
    <property type="project" value="UniProtKB-KW"/>
</dbReference>
<dbReference type="PANTHER" id="PTHR22809:SF11">
    <property type="entry name" value="TRNA N(3)-METHYLCYTIDINE METHYLTRANSFERASE METTL2"/>
    <property type="match status" value="1"/>
</dbReference>
<dbReference type="FunFam" id="3.40.50.150:FF:000221">
    <property type="entry name" value="Methyltransferase-like protein"/>
    <property type="match status" value="1"/>
</dbReference>
<evidence type="ECO:0000313" key="8">
    <source>
        <dbReference type="Proteomes" id="UP000799772"/>
    </source>
</evidence>
<dbReference type="EMBL" id="ML978126">
    <property type="protein sequence ID" value="KAF2098642.1"/>
    <property type="molecule type" value="Genomic_DNA"/>
</dbReference>
<dbReference type="PANTHER" id="PTHR22809">
    <property type="entry name" value="METHYLTRANSFERASE-RELATED"/>
    <property type="match status" value="1"/>
</dbReference>
<dbReference type="OrthoDB" id="417697at2759"/>
<organism evidence="7 8">
    <name type="scientific">Rhizodiscina lignyota</name>
    <dbReference type="NCBI Taxonomy" id="1504668"/>
    <lineage>
        <taxon>Eukaryota</taxon>
        <taxon>Fungi</taxon>
        <taxon>Dikarya</taxon>
        <taxon>Ascomycota</taxon>
        <taxon>Pezizomycotina</taxon>
        <taxon>Dothideomycetes</taxon>
        <taxon>Pleosporomycetidae</taxon>
        <taxon>Aulographales</taxon>
        <taxon>Rhizodiscinaceae</taxon>
        <taxon>Rhizodiscina</taxon>
    </lineage>
</organism>
<dbReference type="SUPFAM" id="SSF53335">
    <property type="entry name" value="S-adenosyl-L-methionine-dependent methyltransferases"/>
    <property type="match status" value="1"/>
</dbReference>
<feature type="domain" description="Methyltransferase type 12" evidence="6">
    <location>
        <begin position="159"/>
        <end position="261"/>
    </location>
</feature>
<sequence length="380" mass="43623">MEHVRYAVTADPIYHKPTSPSPPTPSETDDYGIPTSLEPQRRPPTRPRDPANTEKRTDPFAFGSRYLEEGDNIFEFNAWDNVETDDSYRDFAESQFVKQREAPVSDFDRRRFNLHPERFWNTFYSHNTANFFKNRKWLAQEFPILNQITEEDAPACTLLEVGAGAGNTAFPILAQNKNAGLRIHACDFSKKAVELIRKNEAYDEKYISADVWDTPGPSLPPGVQPGSVDIVLMIFIFSALSPAQWQQALKNIHRVLKPGGLVLFRDYGRGDLAQVRFKKGRWMEENFYVRGDGTRVYFFEEDELRDIWVGGQDAEDAPKPTFELVRIGTDRRLLVNRQRKLKMYRCWIQACFRKPGQSLFPDAVKSAVPDISSLSISEET</sequence>
<feature type="region of interest" description="Disordered" evidence="5">
    <location>
        <begin position="1"/>
        <end position="62"/>
    </location>
</feature>
<comment type="similarity">
    <text evidence="1 4">Belongs to the methyltransferase superfamily. METL family.</text>
</comment>
<dbReference type="InterPro" id="IPR026113">
    <property type="entry name" value="METTL2/6/8-like"/>
</dbReference>
<evidence type="ECO:0000256" key="4">
    <source>
        <dbReference type="PIRNR" id="PIRNR037755"/>
    </source>
</evidence>
<protein>
    <recommendedName>
        <fullName evidence="4">tRNA N(3)-methylcytidine methyltransferase</fullName>
        <ecNumber evidence="4">2.1.1.-</ecNumber>
    </recommendedName>
</protein>
<reference evidence="7" key="1">
    <citation type="journal article" date="2020" name="Stud. Mycol.">
        <title>101 Dothideomycetes genomes: a test case for predicting lifestyles and emergence of pathogens.</title>
        <authorList>
            <person name="Haridas S."/>
            <person name="Albert R."/>
            <person name="Binder M."/>
            <person name="Bloem J."/>
            <person name="Labutti K."/>
            <person name="Salamov A."/>
            <person name="Andreopoulos B."/>
            <person name="Baker S."/>
            <person name="Barry K."/>
            <person name="Bills G."/>
            <person name="Bluhm B."/>
            <person name="Cannon C."/>
            <person name="Castanera R."/>
            <person name="Culley D."/>
            <person name="Daum C."/>
            <person name="Ezra D."/>
            <person name="Gonzalez J."/>
            <person name="Henrissat B."/>
            <person name="Kuo A."/>
            <person name="Liang C."/>
            <person name="Lipzen A."/>
            <person name="Lutzoni F."/>
            <person name="Magnuson J."/>
            <person name="Mondo S."/>
            <person name="Nolan M."/>
            <person name="Ohm R."/>
            <person name="Pangilinan J."/>
            <person name="Park H.-J."/>
            <person name="Ramirez L."/>
            <person name="Alfaro M."/>
            <person name="Sun H."/>
            <person name="Tritt A."/>
            <person name="Yoshinaga Y."/>
            <person name="Zwiers L.-H."/>
            <person name="Turgeon B."/>
            <person name="Goodwin S."/>
            <person name="Spatafora J."/>
            <person name="Crous P."/>
            <person name="Grigoriev I."/>
        </authorList>
    </citation>
    <scope>NUCLEOTIDE SEQUENCE</scope>
    <source>
        <strain evidence="7">CBS 133067</strain>
    </source>
</reference>
<evidence type="ECO:0000259" key="6">
    <source>
        <dbReference type="Pfam" id="PF08242"/>
    </source>
</evidence>
<dbReference type="Proteomes" id="UP000799772">
    <property type="component" value="Unassembled WGS sequence"/>
</dbReference>
<keyword evidence="3 4" id="KW-0808">Transferase</keyword>
<dbReference type="InterPro" id="IPR013217">
    <property type="entry name" value="Methyltransf_12"/>
</dbReference>
<gene>
    <name evidence="7" type="ORF">NA57DRAFT_39072</name>
</gene>
<comment type="function">
    <text evidence="4">S-adenosyl-L-methionine-dependent methyltransferase.</text>
</comment>
<proteinExistence type="inferred from homology"/>
<dbReference type="GO" id="GO:0052735">
    <property type="term" value="F:tRNA (cytidine-3-)-methyltransferase activity"/>
    <property type="evidence" value="ECO:0007669"/>
    <property type="project" value="TreeGrafter"/>
</dbReference>
<feature type="compositionally biased region" description="Basic and acidic residues" evidence="5">
    <location>
        <begin position="46"/>
        <end position="58"/>
    </location>
</feature>
<dbReference type="CDD" id="cd02440">
    <property type="entry name" value="AdoMet_MTases"/>
    <property type="match status" value="1"/>
</dbReference>
<dbReference type="Pfam" id="PF08242">
    <property type="entry name" value="Methyltransf_12"/>
    <property type="match status" value="1"/>
</dbReference>
<dbReference type="PIRSF" id="PIRSF037755">
    <property type="entry name" value="Mettl2_prd"/>
    <property type="match status" value="1"/>
</dbReference>
<dbReference type="EC" id="2.1.1.-" evidence="4"/>